<protein>
    <submittedName>
        <fullName evidence="2">Uncharacterized protein</fullName>
    </submittedName>
</protein>
<reference evidence="2 4" key="2">
    <citation type="submission" date="2020-08" db="EMBL/GenBank/DDBJ databases">
        <title>Genomic Encyclopedia of Type Strains, Phase IV (KMG-IV): sequencing the most valuable type-strain genomes for metagenomic binning, comparative biology and taxonomic classification.</title>
        <authorList>
            <person name="Goeker M."/>
        </authorList>
    </citation>
    <scope>NUCLEOTIDE SEQUENCE [LARGE SCALE GENOMIC DNA]</scope>
    <source>
        <strain evidence="2 4">DSM 103679</strain>
    </source>
</reference>
<evidence type="ECO:0000313" key="2">
    <source>
        <dbReference type="EMBL" id="MBB5217925.1"/>
    </source>
</evidence>
<dbReference type="EMBL" id="JACHFR010000001">
    <property type="protein sequence ID" value="MBB5217925.1"/>
    <property type="molecule type" value="Genomic_DNA"/>
</dbReference>
<dbReference type="InterPro" id="IPR026876">
    <property type="entry name" value="Fn3_assoc_repeat"/>
</dbReference>
<feature type="chain" id="PRO_5036240772" evidence="1">
    <location>
        <begin position="23"/>
        <end position="697"/>
    </location>
</feature>
<dbReference type="SUPFAM" id="SSF51126">
    <property type="entry name" value="Pectin lyase-like"/>
    <property type="match status" value="1"/>
</dbReference>
<dbReference type="InterPro" id="IPR011050">
    <property type="entry name" value="Pectin_lyase_fold/virulence"/>
</dbReference>
<dbReference type="Proteomes" id="UP000578697">
    <property type="component" value="Unassembled WGS sequence"/>
</dbReference>
<dbReference type="RefSeq" id="WP_184651365.1">
    <property type="nucleotide sequence ID" value="NZ_JACHFR010000001.1"/>
</dbReference>
<dbReference type="EMBL" id="CP031517">
    <property type="protein sequence ID" value="QOS40357.1"/>
    <property type="molecule type" value="Genomic_DNA"/>
</dbReference>
<keyword evidence="1" id="KW-0732">Signal</keyword>
<accession>A0A840SAU6</accession>
<sequence length="697" mass="76766">MKKISGFIKYLLFSLCISSAGAFSSKDILSPVSGQWVNVQPLVLNTSDGSEVYYSLSGSDPLVSGFSYDGPVVIDETGDVKVRIAVISKSGIRSDFTVMYTVKPSAFSTADSDTALLIQNINSNPILKYSSSGEFYIPKDFELSLNNSSVFEKGHNLLINKTSVLEHYAACTLKKDNLSWHFVIKVAETPSAEKLVKRSVPFTLDNWTDFTYTGENLIYQIDDEYWTASRELTVLDRTKPHVIRWQSIAYEEGNPVSEYVLPAMPVFSAVSAEDGSLEFKCSDSSYRFALNSDNLYSSVTADTFEGNTLNRSEVFKVYCSNVYQGTVHFDFFVDRQNPAQPVFESTTQDGFARSEVKVKIRCDEEDAGIYYSVSEPVESASAFEETALAELAKTSTGDFRKYDGSVILLKSPSKNASYFKICAYSLDRSGNRSSVAEYDVIIDQYNYYLNSSPKNNSSVHDGSWSSPFRTFEEALAVINSQKSTRVHVTGNIEITKPLSVIERDCVFICRDARFVFAPQSALQVNGASVEVSNCIIERTDDSSRDGELPFITVEKGKLLLDNVEVVGIYIGDGILINSAESEICVSRSGLTVQSQSYACALSASDSTVSIQDSRITSSAPNCVNVTMHGGSAEILSDMFYLIGRVGHCLELAGTSAGISSNTFSLQLDSKKSKDSWLWQDIKAKIKVKAENTVLCLD</sequence>
<evidence type="ECO:0000313" key="5">
    <source>
        <dbReference type="Proteomes" id="UP000593591"/>
    </source>
</evidence>
<keyword evidence="4" id="KW-1185">Reference proteome</keyword>
<gene>
    <name evidence="3" type="ORF">DYE49_07750</name>
    <name evidence="2" type="ORF">HNP77_000269</name>
</gene>
<name>A0A840SAU6_9SPIR</name>
<evidence type="ECO:0000256" key="1">
    <source>
        <dbReference type="SAM" id="SignalP"/>
    </source>
</evidence>
<reference evidence="3 5" key="1">
    <citation type="submission" date="2018-08" db="EMBL/GenBank/DDBJ databases">
        <title>The first complete genome of Treponema rectale (CHPAT), a commensal spirochete of the bovine rectum.</title>
        <authorList>
            <person name="Staton G.J."/>
            <person name="Clegg S.R."/>
            <person name="Carter S.D."/>
            <person name="Radford A.D."/>
            <person name="Darby A."/>
            <person name="Hall N."/>
            <person name="Birtles R.J."/>
            <person name="Evans N.J."/>
        </authorList>
    </citation>
    <scope>NUCLEOTIDE SEQUENCE [LARGE SCALE GENOMIC DNA]</scope>
    <source>
        <strain evidence="3 5">CHPA</strain>
    </source>
</reference>
<dbReference type="AlphaFoldDB" id="A0A840SAU6"/>
<evidence type="ECO:0000313" key="4">
    <source>
        <dbReference type="Proteomes" id="UP000578697"/>
    </source>
</evidence>
<dbReference type="Pfam" id="PF13287">
    <property type="entry name" value="Fn3_assoc"/>
    <property type="match status" value="1"/>
</dbReference>
<organism evidence="2 4">
    <name type="scientific">Treponema rectale</name>
    <dbReference type="NCBI Taxonomy" id="744512"/>
    <lineage>
        <taxon>Bacteria</taxon>
        <taxon>Pseudomonadati</taxon>
        <taxon>Spirochaetota</taxon>
        <taxon>Spirochaetia</taxon>
        <taxon>Spirochaetales</taxon>
        <taxon>Treponemataceae</taxon>
        <taxon>Treponema</taxon>
    </lineage>
</organism>
<dbReference type="KEGG" id="trc:DYE49_07750"/>
<proteinExistence type="predicted"/>
<feature type="signal peptide" evidence="1">
    <location>
        <begin position="1"/>
        <end position="22"/>
    </location>
</feature>
<evidence type="ECO:0000313" key="3">
    <source>
        <dbReference type="EMBL" id="QOS40357.1"/>
    </source>
</evidence>
<dbReference type="Proteomes" id="UP000593591">
    <property type="component" value="Chromosome"/>
</dbReference>